<dbReference type="KEGG" id="rpc:RPC_3149"/>
<dbReference type="Gene3D" id="3.50.50.60">
    <property type="entry name" value="FAD/NAD(P)-binding domain"/>
    <property type="match status" value="1"/>
</dbReference>
<dbReference type="PRINTS" id="PR00420">
    <property type="entry name" value="RNGMNOXGNASE"/>
</dbReference>
<dbReference type="RefSeq" id="WP_011473581.1">
    <property type="nucleotide sequence ID" value="NC_007925.1"/>
</dbReference>
<reference evidence="7" key="1">
    <citation type="submission" date="2006-03" db="EMBL/GenBank/DDBJ databases">
        <title>Complete sequence of Rhodopseudomonas palustris BisB18.</title>
        <authorList>
            <consortium name="US DOE Joint Genome Institute"/>
            <person name="Copeland A."/>
            <person name="Lucas S."/>
            <person name="Lapidus A."/>
            <person name="Barry K."/>
            <person name="Detter J.C."/>
            <person name="Glavina del Rio T."/>
            <person name="Hammon N."/>
            <person name="Israni S."/>
            <person name="Dalin E."/>
            <person name="Tice H."/>
            <person name="Pitluck S."/>
            <person name="Chain P."/>
            <person name="Malfatti S."/>
            <person name="Shin M."/>
            <person name="Vergez L."/>
            <person name="Schmutz J."/>
            <person name="Larimer F."/>
            <person name="Land M."/>
            <person name="Hauser L."/>
            <person name="Pelletier D.A."/>
            <person name="Kyrpides N."/>
            <person name="Anderson I."/>
            <person name="Oda Y."/>
            <person name="Harwood C.S."/>
            <person name="Richardson P."/>
        </authorList>
    </citation>
    <scope>NUCLEOTIDE SEQUENCE [LARGE SCALE GENOMIC DNA]</scope>
    <source>
        <strain evidence="7">BisB18</strain>
    </source>
</reference>
<evidence type="ECO:0000259" key="6">
    <source>
        <dbReference type="Pfam" id="PF01494"/>
    </source>
</evidence>
<dbReference type="Pfam" id="PF01494">
    <property type="entry name" value="FAD_binding_3"/>
    <property type="match status" value="1"/>
</dbReference>
<protein>
    <submittedName>
        <fullName evidence="7">Monooxygenase, FAD-binding</fullName>
    </submittedName>
</protein>
<dbReference type="EMBL" id="CP000301">
    <property type="protein sequence ID" value="ABD88691.1"/>
    <property type="molecule type" value="Genomic_DNA"/>
</dbReference>
<organism evidence="7">
    <name type="scientific">Rhodopseudomonas palustris (strain BisB18)</name>
    <dbReference type="NCBI Taxonomy" id="316056"/>
    <lineage>
        <taxon>Bacteria</taxon>
        <taxon>Pseudomonadati</taxon>
        <taxon>Pseudomonadota</taxon>
        <taxon>Alphaproteobacteria</taxon>
        <taxon>Hyphomicrobiales</taxon>
        <taxon>Nitrobacteraceae</taxon>
        <taxon>Rhodopseudomonas</taxon>
    </lineage>
</organism>
<dbReference type="InterPro" id="IPR036188">
    <property type="entry name" value="FAD/NAD-bd_sf"/>
</dbReference>
<dbReference type="PANTHER" id="PTHR13789">
    <property type="entry name" value="MONOOXYGENASE"/>
    <property type="match status" value="1"/>
</dbReference>
<dbReference type="eggNOG" id="COG0654">
    <property type="taxonomic scope" value="Bacteria"/>
</dbReference>
<evidence type="ECO:0000256" key="5">
    <source>
        <dbReference type="ARBA" id="ARBA00023033"/>
    </source>
</evidence>
<evidence type="ECO:0000313" key="7">
    <source>
        <dbReference type="EMBL" id="ABD88691.1"/>
    </source>
</evidence>
<dbReference type="InterPro" id="IPR002938">
    <property type="entry name" value="FAD-bd"/>
</dbReference>
<evidence type="ECO:0000256" key="4">
    <source>
        <dbReference type="ARBA" id="ARBA00023002"/>
    </source>
</evidence>
<dbReference type="GO" id="GO:0071949">
    <property type="term" value="F:FAD binding"/>
    <property type="evidence" value="ECO:0007669"/>
    <property type="project" value="InterPro"/>
</dbReference>
<evidence type="ECO:0000256" key="2">
    <source>
        <dbReference type="ARBA" id="ARBA00022630"/>
    </source>
</evidence>
<evidence type="ECO:0000256" key="1">
    <source>
        <dbReference type="ARBA" id="ARBA00001974"/>
    </source>
</evidence>
<keyword evidence="4" id="KW-0560">Oxidoreductase</keyword>
<dbReference type="OrthoDB" id="4230779at2"/>
<dbReference type="PANTHER" id="PTHR13789:SF318">
    <property type="entry name" value="GERANYLGERANYL DIPHOSPHATE REDUCTASE"/>
    <property type="match status" value="1"/>
</dbReference>
<evidence type="ECO:0000256" key="3">
    <source>
        <dbReference type="ARBA" id="ARBA00022827"/>
    </source>
</evidence>
<keyword evidence="5 7" id="KW-0503">Monooxygenase</keyword>
<comment type="cofactor">
    <cofactor evidence="1">
        <name>FAD</name>
        <dbReference type="ChEBI" id="CHEBI:57692"/>
    </cofactor>
</comment>
<accession>Q212J5</accession>
<keyword evidence="2" id="KW-0285">Flavoprotein</keyword>
<dbReference type="HOGENOM" id="CLU_009665_19_3_5"/>
<gene>
    <name evidence="7" type="ordered locus">RPC_3149</name>
</gene>
<dbReference type="InterPro" id="IPR050493">
    <property type="entry name" value="FAD-dep_Monooxygenase_BioMet"/>
</dbReference>
<keyword evidence="3" id="KW-0274">FAD</keyword>
<dbReference type="GO" id="GO:0004497">
    <property type="term" value="F:monooxygenase activity"/>
    <property type="evidence" value="ECO:0007669"/>
    <property type="project" value="UniProtKB-KW"/>
</dbReference>
<dbReference type="AlphaFoldDB" id="Q212J5"/>
<dbReference type="SUPFAM" id="SSF54373">
    <property type="entry name" value="FAD-linked reductases, C-terminal domain"/>
    <property type="match status" value="1"/>
</dbReference>
<sequence>MTAPRTIVVAGAGIGGLTASLTLAAKGFRVIVLEKAQRLEEAGAGLQLSPNASRVLIDLGLRPRLEPSVITPDAVTIMSARGQGEIVRLPLGDEARFRAGAPYWVIHRADLQTALAAQVRDHRNIELRLGWQFEEVSSTADGVSVTQRNGLSRLHEPALALVGADGIWSAVRRQLFPDAQPKFSGLIAWRGTFEADRLPAGFAARNVQLWMGGNAHLIAYPISAGRRINIVAIVAGSWNRPGWSAPGDPGEINSQFAPPHWPDQARVLIDAVQGWRRWALFTMQDGGVWNHGAAAMLGDAAHGMLPFAAQGAGMAIEDAAVLAACLGDISAPEAVPAALQRYAELRQPRVGRVQRTARLNGQIYHLAGAAALARDLTMRALGGPRLLARQRWIYDWRV</sequence>
<feature type="domain" description="FAD-binding" evidence="6">
    <location>
        <begin position="7"/>
        <end position="355"/>
    </location>
</feature>
<proteinExistence type="predicted"/>
<name>Q212J5_RHOPB</name>
<dbReference type="SUPFAM" id="SSF51905">
    <property type="entry name" value="FAD/NAD(P)-binding domain"/>
    <property type="match status" value="1"/>
</dbReference>
<dbReference type="STRING" id="316056.RPC_3149"/>